<organism evidence="3 4">
    <name type="scientific">Romanomermis culicivorax</name>
    <name type="common">Nematode worm</name>
    <dbReference type="NCBI Taxonomy" id="13658"/>
    <lineage>
        <taxon>Eukaryota</taxon>
        <taxon>Metazoa</taxon>
        <taxon>Ecdysozoa</taxon>
        <taxon>Nematoda</taxon>
        <taxon>Enoplea</taxon>
        <taxon>Dorylaimia</taxon>
        <taxon>Mermithida</taxon>
        <taxon>Mermithoidea</taxon>
        <taxon>Mermithidae</taxon>
        <taxon>Romanomermis</taxon>
    </lineage>
</organism>
<dbReference type="InterPro" id="IPR052562">
    <property type="entry name" value="Ketohexokinase-related"/>
</dbReference>
<proteinExistence type="predicted"/>
<evidence type="ECO:0000313" key="3">
    <source>
        <dbReference type="Proteomes" id="UP000887565"/>
    </source>
</evidence>
<dbReference type="PANTHER" id="PTHR42774:SF3">
    <property type="entry name" value="KETOHEXOKINASE"/>
    <property type="match status" value="1"/>
</dbReference>
<dbReference type="AlphaFoldDB" id="A0A915IQR2"/>
<evidence type="ECO:0000259" key="2">
    <source>
        <dbReference type="Pfam" id="PF00294"/>
    </source>
</evidence>
<protein>
    <submittedName>
        <fullName evidence="4">Carbohydrate kinase PfkB domain-containing protein</fullName>
    </submittedName>
</protein>
<dbReference type="Pfam" id="PF00294">
    <property type="entry name" value="PfkB"/>
    <property type="match status" value="1"/>
</dbReference>
<evidence type="ECO:0000313" key="4">
    <source>
        <dbReference type="WBParaSite" id="nRc.2.0.1.t16205-RA"/>
    </source>
</evidence>
<dbReference type="InterPro" id="IPR011611">
    <property type="entry name" value="PfkB_dom"/>
</dbReference>
<dbReference type="WBParaSite" id="nRc.2.0.1.t16205-RA">
    <property type="protein sequence ID" value="nRc.2.0.1.t16205-RA"/>
    <property type="gene ID" value="nRc.2.0.1.g16205"/>
</dbReference>
<accession>A0A915IQR2</accession>
<dbReference type="InterPro" id="IPR029056">
    <property type="entry name" value="Ribokinase-like"/>
</dbReference>
<feature type="domain" description="Carbohydrate kinase PfkB" evidence="2">
    <location>
        <begin position="104"/>
        <end position="382"/>
    </location>
</feature>
<dbReference type="Gene3D" id="3.40.1190.20">
    <property type="match status" value="1"/>
</dbReference>
<evidence type="ECO:0000256" key="1">
    <source>
        <dbReference type="SAM" id="MobiDB-lite"/>
    </source>
</evidence>
<dbReference type="SUPFAM" id="SSF53613">
    <property type="entry name" value="Ribokinase-like"/>
    <property type="match status" value="1"/>
</dbReference>
<reference evidence="4" key="1">
    <citation type="submission" date="2022-11" db="UniProtKB">
        <authorList>
            <consortium name="WormBaseParasite"/>
        </authorList>
    </citation>
    <scope>IDENTIFICATION</scope>
</reference>
<name>A0A915IQR2_ROMCU</name>
<keyword evidence="3" id="KW-1185">Reference proteome</keyword>
<sequence>MISVNVETKSMLRRQSETGAKARRAPNSIEKKMKKSYQKIRRDNRHKNENKAAIFLSKTQLVSKEAILEAMQSTERRFGATLRRRRLGASQLCPESFRRWRLIRVLRQLGIDCSLYASFGDPTFDITSQMAVKQLTNMGCDISRCENRTGQSLSISVVLVDPKKGSRTIVHHRRSLAEPKFEEFSNKYLVSSENQPQSDPPIAKYDAIFFEGRNVPEVRKMLAHVIKWRSTLLNGNAKRPLIIVELEKPREDLEGIVMPGVDCVIIGKDYAKALPGQNIENMFHAAEYFAHFFAAKLSPDAHIFCPWGDKGACLAHKGRFYTSPAFTFNGCSSSRTHFLDTLGAGDTFIAACVKGLVDGSTPPDEILKNGCKIAGYKCGLKGFEFPSNFDVNSSLNDAKILNGISIHHTNGWHKD</sequence>
<feature type="region of interest" description="Disordered" evidence="1">
    <location>
        <begin position="1"/>
        <end position="26"/>
    </location>
</feature>
<dbReference type="GO" id="GO:0006796">
    <property type="term" value="P:phosphate-containing compound metabolic process"/>
    <property type="evidence" value="ECO:0007669"/>
    <property type="project" value="UniProtKB-ARBA"/>
</dbReference>
<dbReference type="PANTHER" id="PTHR42774">
    <property type="entry name" value="PHOSPHOTRANSFERASE SYSTEM TRANSPORT PROTEIN"/>
    <property type="match status" value="1"/>
</dbReference>
<dbReference type="Proteomes" id="UP000887565">
    <property type="component" value="Unplaced"/>
</dbReference>